<dbReference type="Proteomes" id="UP000197098">
    <property type="component" value="Chromosome"/>
</dbReference>
<dbReference type="AlphaFoldDB" id="A0A248KM06"/>
<evidence type="ECO:0000313" key="1">
    <source>
        <dbReference type="EMBL" id="ASG64587.1"/>
    </source>
</evidence>
<organism evidence="1 2">
    <name type="scientific">Kluyvera genomosp. 3</name>
    <dbReference type="NCBI Taxonomy" id="2774055"/>
    <lineage>
        <taxon>Bacteria</taxon>
        <taxon>Pseudomonadati</taxon>
        <taxon>Pseudomonadota</taxon>
        <taxon>Gammaproteobacteria</taxon>
        <taxon>Enterobacterales</taxon>
        <taxon>Enterobacteriaceae</taxon>
        <taxon>Kluyvera</taxon>
    </lineage>
</organism>
<protein>
    <submittedName>
        <fullName evidence="1">Uncharacterized protein</fullName>
    </submittedName>
</protein>
<reference evidence="1 2" key="1">
    <citation type="submission" date="2017-06" db="EMBL/GenBank/DDBJ databases">
        <title>Origin of plasmid-mediated fosfomycin resistance gene fosA3.</title>
        <authorList>
            <person name="Ito R."/>
            <person name="Pacey M.P."/>
            <person name="Doi Y."/>
        </authorList>
    </citation>
    <scope>NUCLEOTIDE SEQUENCE [LARGE SCALE GENOMIC DNA]</scope>
    <source>
        <strain evidence="1 2">YDC799</strain>
    </source>
</reference>
<proteinExistence type="predicted"/>
<evidence type="ECO:0000313" key="2">
    <source>
        <dbReference type="Proteomes" id="UP000197098"/>
    </source>
</evidence>
<sequence>MRHWSNNPRTSQNFELVHKVPQNSHLVTHNFFYLLILDVCSIFRVAKECFEWKDASQTHKDTKLSSIVP</sequence>
<dbReference type="EMBL" id="CP022114">
    <property type="protein sequence ID" value="ASG64587.1"/>
    <property type="molecule type" value="Genomic_DNA"/>
</dbReference>
<name>A0A248KM06_9ENTR</name>
<accession>A0A248KM06</accession>
<gene>
    <name evidence="1" type="ORF">CEW81_15950</name>
</gene>